<dbReference type="Proteomes" id="UP000326924">
    <property type="component" value="Unassembled WGS sequence"/>
</dbReference>
<evidence type="ECO:0000313" key="4">
    <source>
        <dbReference type="Proteomes" id="UP000326924"/>
    </source>
</evidence>
<feature type="compositionally biased region" description="Basic and acidic residues" evidence="1">
    <location>
        <begin position="183"/>
        <end position="197"/>
    </location>
</feature>
<keyword evidence="4" id="KW-1185">Reference proteome</keyword>
<gene>
    <name evidence="3" type="ORF">FN846DRAFT_953410</name>
</gene>
<protein>
    <submittedName>
        <fullName evidence="3">Uncharacterized protein</fullName>
    </submittedName>
</protein>
<name>A0A5J5EUR0_9PEZI</name>
<reference evidence="3 4" key="1">
    <citation type="submission" date="2019-09" db="EMBL/GenBank/DDBJ databases">
        <title>Draft genome of the ectomycorrhizal ascomycete Sphaerosporella brunnea.</title>
        <authorList>
            <consortium name="DOE Joint Genome Institute"/>
            <person name="Benucci G.M."/>
            <person name="Marozzi G."/>
            <person name="Antonielli L."/>
            <person name="Sanchez S."/>
            <person name="Marco P."/>
            <person name="Wang X."/>
            <person name="Falini L.B."/>
            <person name="Barry K."/>
            <person name="Haridas S."/>
            <person name="Lipzen A."/>
            <person name="Labutti K."/>
            <person name="Grigoriev I.V."/>
            <person name="Murat C."/>
            <person name="Martin F."/>
            <person name="Albertini E."/>
            <person name="Donnini D."/>
            <person name="Bonito G."/>
        </authorList>
    </citation>
    <scope>NUCLEOTIDE SEQUENCE [LARGE SCALE GENOMIC DNA]</scope>
    <source>
        <strain evidence="3 4">Sb_GMNB300</strain>
    </source>
</reference>
<feature type="signal peptide" evidence="2">
    <location>
        <begin position="1"/>
        <end position="18"/>
    </location>
</feature>
<accession>A0A5J5EUR0</accession>
<evidence type="ECO:0000256" key="2">
    <source>
        <dbReference type="SAM" id="SignalP"/>
    </source>
</evidence>
<dbReference type="EMBL" id="VXIS01000114">
    <property type="protein sequence ID" value="KAA8903858.1"/>
    <property type="molecule type" value="Genomic_DNA"/>
</dbReference>
<evidence type="ECO:0000256" key="1">
    <source>
        <dbReference type="SAM" id="MobiDB-lite"/>
    </source>
</evidence>
<dbReference type="InParanoid" id="A0A5J5EUR0"/>
<sequence length="278" mass="30800">MNYLNSLPLLLLQLGCNALPLERTFEAQPAGIENAMVPRWDYLKRETMGAAGIPENPVITVEAMDSQMGIGFTTMAEGSELTFAGVGPRINMGIVAPPMRFNLMAMDSTTGLTVTDQNVDPINPASLFNARSRANPLGREVQGGPDKIPRLPRPHEHEKVELPPNWINVYPDGTQIDMRPKVEHKEEMTSDDKKGDEAPVLDAPPPPVVVVKRSEWDDSGVGKKMKFAAQECGMKPPGNTFLKAAKQEQPRLEKMMENRPRYERAPIPVNGHWPDSKE</sequence>
<organism evidence="3 4">
    <name type="scientific">Sphaerosporella brunnea</name>
    <dbReference type="NCBI Taxonomy" id="1250544"/>
    <lineage>
        <taxon>Eukaryota</taxon>
        <taxon>Fungi</taxon>
        <taxon>Dikarya</taxon>
        <taxon>Ascomycota</taxon>
        <taxon>Pezizomycotina</taxon>
        <taxon>Pezizomycetes</taxon>
        <taxon>Pezizales</taxon>
        <taxon>Pyronemataceae</taxon>
        <taxon>Sphaerosporella</taxon>
    </lineage>
</organism>
<feature type="region of interest" description="Disordered" evidence="1">
    <location>
        <begin position="256"/>
        <end position="278"/>
    </location>
</feature>
<keyword evidence="2" id="KW-0732">Signal</keyword>
<dbReference type="AlphaFoldDB" id="A0A5J5EUR0"/>
<comment type="caution">
    <text evidence="3">The sequence shown here is derived from an EMBL/GenBank/DDBJ whole genome shotgun (WGS) entry which is preliminary data.</text>
</comment>
<feature type="chain" id="PRO_5023830311" evidence="2">
    <location>
        <begin position="19"/>
        <end position="278"/>
    </location>
</feature>
<evidence type="ECO:0000313" key="3">
    <source>
        <dbReference type="EMBL" id="KAA8903858.1"/>
    </source>
</evidence>
<feature type="region of interest" description="Disordered" evidence="1">
    <location>
        <begin position="183"/>
        <end position="207"/>
    </location>
</feature>
<proteinExistence type="predicted"/>